<dbReference type="PANTHER" id="PTHR33048">
    <property type="entry name" value="PTH11-LIKE INTEGRAL MEMBRANE PROTEIN (AFU_ORTHOLOGUE AFUA_5G11245)"/>
    <property type="match status" value="1"/>
</dbReference>
<feature type="transmembrane region" description="Helical" evidence="7">
    <location>
        <begin position="169"/>
        <end position="194"/>
    </location>
</feature>
<keyword evidence="4 7" id="KW-0472">Membrane</keyword>
<feature type="transmembrane region" description="Helical" evidence="7">
    <location>
        <begin position="240"/>
        <end position="261"/>
    </location>
</feature>
<proteinExistence type="inferred from homology"/>
<dbReference type="PANTHER" id="PTHR33048:SF96">
    <property type="entry name" value="INTEGRAL MEMBRANE PROTEIN"/>
    <property type="match status" value="1"/>
</dbReference>
<dbReference type="OrthoDB" id="4682787at2759"/>
<feature type="transmembrane region" description="Helical" evidence="7">
    <location>
        <begin position="49"/>
        <end position="69"/>
    </location>
</feature>
<dbReference type="InterPro" id="IPR052337">
    <property type="entry name" value="SAT4-like"/>
</dbReference>
<dbReference type="RefSeq" id="XP_013429619.1">
    <property type="nucleotide sequence ID" value="XM_013574165.1"/>
</dbReference>
<keyword evidence="3 7" id="KW-1133">Transmembrane helix</keyword>
<dbReference type="GeneID" id="25409657"/>
<reference evidence="9 10" key="1">
    <citation type="journal article" date="2014" name="BMC Genomics">
        <title>Genome sequencing of four Aureobasidium pullulans varieties: biotechnological potential, stress tolerance, and description of new species.</title>
        <authorList>
            <person name="Gostin Ar C."/>
            <person name="Ohm R.A."/>
            <person name="Kogej T."/>
            <person name="Sonjak S."/>
            <person name="Turk M."/>
            <person name="Zajc J."/>
            <person name="Zalar P."/>
            <person name="Grube M."/>
            <person name="Sun H."/>
            <person name="Han J."/>
            <person name="Sharma A."/>
            <person name="Chiniquy J."/>
            <person name="Ngan C.Y."/>
            <person name="Lipzen A."/>
            <person name="Barry K."/>
            <person name="Grigoriev I.V."/>
            <person name="Gunde-Cimerman N."/>
        </authorList>
    </citation>
    <scope>NUCLEOTIDE SEQUENCE [LARGE SCALE GENOMIC DNA]</scope>
    <source>
        <strain evidence="9 10">CBS 147.97</strain>
    </source>
</reference>
<dbReference type="InterPro" id="IPR049326">
    <property type="entry name" value="Rhodopsin_dom_fungi"/>
</dbReference>
<feature type="domain" description="Rhodopsin" evidence="8">
    <location>
        <begin position="33"/>
        <end position="266"/>
    </location>
</feature>
<evidence type="ECO:0000313" key="9">
    <source>
        <dbReference type="EMBL" id="KEQ75308.1"/>
    </source>
</evidence>
<evidence type="ECO:0000259" key="8">
    <source>
        <dbReference type="Pfam" id="PF20684"/>
    </source>
</evidence>
<sequence>MMSPDVAQLNLHPYAIIVLPIPLAVLSSIAISIRIWIRCCLARSFGRDDICLILAYICFLAACGVFIAIGVTEYFQGLEPIVKLAELSILGIALYLLNQCFFKLSMALFFLRIPNRASHRWIIICSASISIIFNIVLLAISIAQCGNIATIDLKHPQCISWTILGPLNYFGAALNAAVDWIFAGMAIFIVSGLVMDRRSKASVYAIIVLASLGSVVSVVRIPYIDGLRLDKDYYGQENDIIAYTSLIESAIGIIVASMSVMRPLAARLAHRAKEALSSDSKSRSKSRTKSSQRKVTPLKIELPNKEEDGVKLYQALPDPTPTFLETGSEGSGIEMDYLSVKGSMDVEKGVVGRAFVEEIGT</sequence>
<dbReference type="Pfam" id="PF20684">
    <property type="entry name" value="Fung_rhodopsin"/>
    <property type="match status" value="1"/>
</dbReference>
<feature type="transmembrane region" description="Helical" evidence="7">
    <location>
        <begin position="12"/>
        <end position="37"/>
    </location>
</feature>
<evidence type="ECO:0000256" key="7">
    <source>
        <dbReference type="SAM" id="Phobius"/>
    </source>
</evidence>
<feature type="region of interest" description="Disordered" evidence="6">
    <location>
        <begin position="275"/>
        <end position="300"/>
    </location>
</feature>
<evidence type="ECO:0000256" key="2">
    <source>
        <dbReference type="ARBA" id="ARBA00022692"/>
    </source>
</evidence>
<dbReference type="EMBL" id="KL584705">
    <property type="protein sequence ID" value="KEQ75308.1"/>
    <property type="molecule type" value="Genomic_DNA"/>
</dbReference>
<evidence type="ECO:0000256" key="4">
    <source>
        <dbReference type="ARBA" id="ARBA00023136"/>
    </source>
</evidence>
<comment type="similarity">
    <text evidence="5">Belongs to the SAT4 family.</text>
</comment>
<evidence type="ECO:0000313" key="10">
    <source>
        <dbReference type="Proteomes" id="UP000027730"/>
    </source>
</evidence>
<feature type="transmembrane region" description="Helical" evidence="7">
    <location>
        <begin position="201"/>
        <end position="220"/>
    </location>
</feature>
<protein>
    <recommendedName>
        <fullName evidence="8">Rhodopsin domain-containing protein</fullName>
    </recommendedName>
</protein>
<keyword evidence="10" id="KW-1185">Reference proteome</keyword>
<gene>
    <name evidence="9" type="ORF">M436DRAFT_41957</name>
</gene>
<name>A0A074WQ89_9PEZI</name>
<evidence type="ECO:0000256" key="3">
    <source>
        <dbReference type="ARBA" id="ARBA00022989"/>
    </source>
</evidence>
<feature type="transmembrane region" description="Helical" evidence="7">
    <location>
        <begin position="123"/>
        <end position="149"/>
    </location>
</feature>
<keyword evidence="2 7" id="KW-0812">Transmembrane</keyword>
<comment type="subcellular location">
    <subcellularLocation>
        <location evidence="1">Membrane</location>
        <topology evidence="1">Multi-pass membrane protein</topology>
    </subcellularLocation>
</comment>
<dbReference type="AlphaFoldDB" id="A0A074WQ89"/>
<dbReference type="Proteomes" id="UP000027730">
    <property type="component" value="Unassembled WGS sequence"/>
</dbReference>
<organism evidence="9 10">
    <name type="scientific">Aureobasidium namibiae CBS 147.97</name>
    <dbReference type="NCBI Taxonomy" id="1043004"/>
    <lineage>
        <taxon>Eukaryota</taxon>
        <taxon>Fungi</taxon>
        <taxon>Dikarya</taxon>
        <taxon>Ascomycota</taxon>
        <taxon>Pezizomycotina</taxon>
        <taxon>Dothideomycetes</taxon>
        <taxon>Dothideomycetidae</taxon>
        <taxon>Dothideales</taxon>
        <taxon>Saccotheciaceae</taxon>
        <taxon>Aureobasidium</taxon>
    </lineage>
</organism>
<feature type="compositionally biased region" description="Basic residues" evidence="6">
    <location>
        <begin position="283"/>
        <end position="292"/>
    </location>
</feature>
<evidence type="ECO:0000256" key="1">
    <source>
        <dbReference type="ARBA" id="ARBA00004141"/>
    </source>
</evidence>
<evidence type="ECO:0000256" key="5">
    <source>
        <dbReference type="ARBA" id="ARBA00038359"/>
    </source>
</evidence>
<evidence type="ECO:0000256" key="6">
    <source>
        <dbReference type="SAM" id="MobiDB-lite"/>
    </source>
</evidence>
<dbReference type="HOGENOM" id="CLU_028200_3_4_1"/>
<accession>A0A074WQ89</accession>
<feature type="transmembrane region" description="Helical" evidence="7">
    <location>
        <begin position="89"/>
        <end position="111"/>
    </location>
</feature>
<dbReference type="GO" id="GO:0016020">
    <property type="term" value="C:membrane"/>
    <property type="evidence" value="ECO:0007669"/>
    <property type="project" value="UniProtKB-SubCell"/>
</dbReference>
<dbReference type="STRING" id="1043004.A0A074WQ89"/>